<dbReference type="EMBL" id="SZYD01000018">
    <property type="protein sequence ID" value="KAD2804702.1"/>
    <property type="molecule type" value="Genomic_DNA"/>
</dbReference>
<evidence type="ECO:0000256" key="1">
    <source>
        <dbReference type="SAM" id="MobiDB-lite"/>
    </source>
</evidence>
<feature type="compositionally biased region" description="Basic and acidic residues" evidence="1">
    <location>
        <begin position="69"/>
        <end position="87"/>
    </location>
</feature>
<protein>
    <submittedName>
        <fullName evidence="2">Uncharacterized protein</fullName>
    </submittedName>
</protein>
<gene>
    <name evidence="2" type="ORF">E3N88_38079</name>
</gene>
<dbReference type="Proteomes" id="UP000326396">
    <property type="component" value="Linkage Group LG8"/>
</dbReference>
<evidence type="ECO:0000313" key="2">
    <source>
        <dbReference type="EMBL" id="KAD2804702.1"/>
    </source>
</evidence>
<feature type="compositionally biased region" description="Acidic residues" evidence="1">
    <location>
        <begin position="122"/>
        <end position="132"/>
    </location>
</feature>
<sequence>MFTLTATTTQATVSVSAEIIEPISAFASEEIPPFCSADVNLYDIHFTDGSNSKNTKDEFMTTRVGTRLEGFKRRREEPSDEQQARDIDDVDIVPNFASILIPSTTQAPAQSSVATKKKAESDSDDSNSDDDDKEKVDFEGSDNDGDADDGAGDAALLWSLQRNNQSLPRPPM</sequence>
<accession>A0A5N6LVF3</accession>
<proteinExistence type="predicted"/>
<feature type="compositionally biased region" description="Acidic residues" evidence="1">
    <location>
        <begin position="139"/>
        <end position="151"/>
    </location>
</feature>
<organism evidence="2 3">
    <name type="scientific">Mikania micrantha</name>
    <name type="common">bitter vine</name>
    <dbReference type="NCBI Taxonomy" id="192012"/>
    <lineage>
        <taxon>Eukaryota</taxon>
        <taxon>Viridiplantae</taxon>
        <taxon>Streptophyta</taxon>
        <taxon>Embryophyta</taxon>
        <taxon>Tracheophyta</taxon>
        <taxon>Spermatophyta</taxon>
        <taxon>Magnoliopsida</taxon>
        <taxon>eudicotyledons</taxon>
        <taxon>Gunneridae</taxon>
        <taxon>Pentapetalae</taxon>
        <taxon>asterids</taxon>
        <taxon>campanulids</taxon>
        <taxon>Asterales</taxon>
        <taxon>Asteraceae</taxon>
        <taxon>Asteroideae</taxon>
        <taxon>Heliantheae alliance</taxon>
        <taxon>Eupatorieae</taxon>
        <taxon>Mikania</taxon>
    </lineage>
</organism>
<feature type="compositionally biased region" description="Polar residues" evidence="1">
    <location>
        <begin position="101"/>
        <end position="114"/>
    </location>
</feature>
<dbReference type="AlphaFoldDB" id="A0A5N6LVF3"/>
<name>A0A5N6LVF3_9ASTR</name>
<reference evidence="2 3" key="1">
    <citation type="submission" date="2019-05" db="EMBL/GenBank/DDBJ databases">
        <title>Mikania micrantha, genome provides insights into the molecular mechanism of rapid growth.</title>
        <authorList>
            <person name="Liu B."/>
        </authorList>
    </citation>
    <scope>NUCLEOTIDE SEQUENCE [LARGE SCALE GENOMIC DNA]</scope>
    <source>
        <strain evidence="2">NLD-2019</strain>
        <tissue evidence="2">Leaf</tissue>
    </source>
</reference>
<keyword evidence="3" id="KW-1185">Reference proteome</keyword>
<feature type="compositionally biased region" description="Polar residues" evidence="1">
    <location>
        <begin position="160"/>
        <end position="172"/>
    </location>
</feature>
<comment type="caution">
    <text evidence="2">The sequence shown here is derived from an EMBL/GenBank/DDBJ whole genome shotgun (WGS) entry which is preliminary data.</text>
</comment>
<evidence type="ECO:0000313" key="3">
    <source>
        <dbReference type="Proteomes" id="UP000326396"/>
    </source>
</evidence>
<feature type="region of interest" description="Disordered" evidence="1">
    <location>
        <begin position="69"/>
        <end position="172"/>
    </location>
</feature>